<evidence type="ECO:0008006" key="4">
    <source>
        <dbReference type="Google" id="ProtNLM"/>
    </source>
</evidence>
<evidence type="ECO:0000313" key="3">
    <source>
        <dbReference type="Proteomes" id="UP000278143"/>
    </source>
</evidence>
<dbReference type="AlphaFoldDB" id="A0A4P9Z6L0"/>
<dbReference type="InterPro" id="IPR034660">
    <property type="entry name" value="DinB/YfiT-like"/>
</dbReference>
<organism evidence="2 3">
    <name type="scientific">Syncephalis pseudoplumigaleata</name>
    <dbReference type="NCBI Taxonomy" id="1712513"/>
    <lineage>
        <taxon>Eukaryota</taxon>
        <taxon>Fungi</taxon>
        <taxon>Fungi incertae sedis</taxon>
        <taxon>Zoopagomycota</taxon>
        <taxon>Zoopagomycotina</taxon>
        <taxon>Zoopagomycetes</taxon>
        <taxon>Zoopagales</taxon>
        <taxon>Piptocephalidaceae</taxon>
        <taxon>Syncephalis</taxon>
    </lineage>
</organism>
<keyword evidence="3" id="KW-1185">Reference proteome</keyword>
<dbReference type="SUPFAM" id="SSF109854">
    <property type="entry name" value="DinB/YfiT-like putative metalloenzymes"/>
    <property type="match status" value="1"/>
</dbReference>
<evidence type="ECO:0000256" key="1">
    <source>
        <dbReference type="ARBA" id="ARBA00022723"/>
    </source>
</evidence>
<keyword evidence="1" id="KW-0479">Metal-binding</keyword>
<dbReference type="Gene3D" id="1.20.120.450">
    <property type="entry name" value="dinb family like domain"/>
    <property type="match status" value="1"/>
</dbReference>
<name>A0A4P9Z6L0_9FUNG</name>
<sequence>MTGASPWKQHFIQVAECNAWAYKVLLESVAQLSDEQFSAHAGLCFRSIHGTLNHLVLSEQFWYARFTGDSSTPSPEVTALWTSENMYSKPGDASSIWEEYNPDRSKIIEAIEKSISAAITQFGLRPPTMDYVGAPGITRNV</sequence>
<protein>
    <recommendedName>
        <fullName evidence="4">DinB-like domain-containing protein</fullName>
    </recommendedName>
</protein>
<gene>
    <name evidence="2" type="ORF">SYNPS1DRAFT_26554</name>
</gene>
<dbReference type="GO" id="GO:0046872">
    <property type="term" value="F:metal ion binding"/>
    <property type="evidence" value="ECO:0007669"/>
    <property type="project" value="UniProtKB-KW"/>
</dbReference>
<accession>A0A4P9Z6L0</accession>
<dbReference type="OrthoDB" id="158485at2759"/>
<reference evidence="3" key="1">
    <citation type="journal article" date="2018" name="Nat. Microbiol.">
        <title>Leveraging single-cell genomics to expand the fungal tree of life.</title>
        <authorList>
            <person name="Ahrendt S.R."/>
            <person name="Quandt C.A."/>
            <person name="Ciobanu D."/>
            <person name="Clum A."/>
            <person name="Salamov A."/>
            <person name="Andreopoulos B."/>
            <person name="Cheng J.F."/>
            <person name="Woyke T."/>
            <person name="Pelin A."/>
            <person name="Henrissat B."/>
            <person name="Reynolds N.K."/>
            <person name="Benny G.L."/>
            <person name="Smith M.E."/>
            <person name="James T.Y."/>
            <person name="Grigoriev I.V."/>
        </authorList>
    </citation>
    <scope>NUCLEOTIDE SEQUENCE [LARGE SCALE GENOMIC DNA]</scope>
    <source>
        <strain evidence="3">Benny S71-1</strain>
    </source>
</reference>
<dbReference type="InterPro" id="IPR007837">
    <property type="entry name" value="DinB"/>
</dbReference>
<dbReference type="EMBL" id="KZ989149">
    <property type="protein sequence ID" value="RKP27802.1"/>
    <property type="molecule type" value="Genomic_DNA"/>
</dbReference>
<dbReference type="Proteomes" id="UP000278143">
    <property type="component" value="Unassembled WGS sequence"/>
</dbReference>
<evidence type="ECO:0000313" key="2">
    <source>
        <dbReference type="EMBL" id="RKP27802.1"/>
    </source>
</evidence>
<dbReference type="Pfam" id="PF05163">
    <property type="entry name" value="DinB"/>
    <property type="match status" value="1"/>
</dbReference>
<proteinExistence type="predicted"/>